<organism evidence="3 4">
    <name type="scientific">Vanilla planifolia</name>
    <name type="common">Vanilla</name>
    <dbReference type="NCBI Taxonomy" id="51239"/>
    <lineage>
        <taxon>Eukaryota</taxon>
        <taxon>Viridiplantae</taxon>
        <taxon>Streptophyta</taxon>
        <taxon>Embryophyta</taxon>
        <taxon>Tracheophyta</taxon>
        <taxon>Spermatophyta</taxon>
        <taxon>Magnoliopsida</taxon>
        <taxon>Liliopsida</taxon>
        <taxon>Asparagales</taxon>
        <taxon>Orchidaceae</taxon>
        <taxon>Vanilloideae</taxon>
        <taxon>Vanilleae</taxon>
        <taxon>Vanilla</taxon>
    </lineage>
</organism>
<sequence length="579" mass="64293">MTLRLQGFIDKIITFNNGFTHEVCRNFLVGFPITWANVVNESSSGKPCYSETPASASTGTEWAKGSPEKMSFQFPIRSENRVLDDVPSSQSAVATDSFEGPRKSKSMAHSLMPMKVRSPLFEGDSHQTPEKSTCSNVPQDDETRGTKIRSTSPIVRLCQAIQKFMAICSKPKKIDIPTASGDPHHMPEKSICANVPSQDDETTGTKIRTSYVDTEGEGYQTVSSHVNRAPLENPVDHVKLDLTRGAIFRNNDMCSEHPLSKGQHVKRVETCTAGVSWDSTVENNTEKEEMMQSKHQKFDKSINKRVTKLGYDLLKPENLLGEYQKFPKYSVEPIRRSKRLNLSSVVDEDCQGYSQSDCMPNNLKYSNLSTDGFKTTDMRQHEHNSAKGSLFSPTKVPFSSGGDLTVENGDCHQQSRNMHEDGIVDVNPTRTKVVSSQTSERRMTRLEAKKKNVQTDKSGMKERKVEVSGDIPQSVKASSRTGRKTVWMTSYKNVGLASLSRIKEKKLSILTPDSLNLKRSRSGRVLVPRLDCSMRIVYDADGSISGTALIETSTTASKGSRSNPAGTKAKKRRLISSSR</sequence>
<feature type="compositionally biased region" description="Basic and acidic residues" evidence="1">
    <location>
        <begin position="449"/>
        <end position="467"/>
    </location>
</feature>
<feature type="region of interest" description="Disordered" evidence="1">
    <location>
        <begin position="82"/>
        <end position="145"/>
    </location>
</feature>
<feature type="compositionally biased region" description="Basic residues" evidence="1">
    <location>
        <begin position="568"/>
        <end position="579"/>
    </location>
</feature>
<dbReference type="AlphaFoldDB" id="A0A835S3R9"/>
<evidence type="ECO:0000256" key="1">
    <source>
        <dbReference type="SAM" id="MobiDB-lite"/>
    </source>
</evidence>
<feature type="region of interest" description="Disordered" evidence="1">
    <location>
        <begin position="44"/>
        <end position="66"/>
    </location>
</feature>
<dbReference type="PANTHER" id="PTHR35311">
    <property type="entry name" value="KINETOCHORE-ASSOCIATED PROTEIN KNL-2 HOMOLOG"/>
    <property type="match status" value="1"/>
</dbReference>
<comment type="caution">
    <text evidence="3">The sequence shown here is derived from an EMBL/GenBank/DDBJ whole genome shotgun (WGS) entry which is preliminary data.</text>
</comment>
<name>A0A835S3R9_VANPL</name>
<feature type="domain" description="SANTA" evidence="2">
    <location>
        <begin position="2"/>
        <end position="37"/>
    </location>
</feature>
<gene>
    <name evidence="3" type="ORF">HPP92_001614</name>
</gene>
<dbReference type="OrthoDB" id="593669at2759"/>
<keyword evidence="4" id="KW-1185">Reference proteome</keyword>
<proteinExistence type="predicted"/>
<feature type="compositionally biased region" description="Polar residues" evidence="1">
    <location>
        <begin position="553"/>
        <end position="565"/>
    </location>
</feature>
<dbReference type="PANTHER" id="PTHR35311:SF1">
    <property type="entry name" value="PROTEIN EMBRYO DEFECTIVE 1674"/>
    <property type="match status" value="1"/>
</dbReference>
<dbReference type="InterPro" id="IPR053090">
    <property type="entry name" value="Centromere_KNL-2_homolog"/>
</dbReference>
<feature type="region of interest" description="Disordered" evidence="1">
    <location>
        <begin position="449"/>
        <end position="472"/>
    </location>
</feature>
<evidence type="ECO:0000259" key="2">
    <source>
        <dbReference type="Pfam" id="PF09133"/>
    </source>
</evidence>
<feature type="region of interest" description="Disordered" evidence="1">
    <location>
        <begin position="553"/>
        <end position="579"/>
    </location>
</feature>
<accession>A0A835S3R9</accession>
<protein>
    <recommendedName>
        <fullName evidence="2">SANTA domain-containing protein</fullName>
    </recommendedName>
</protein>
<dbReference type="InterPro" id="IPR015216">
    <property type="entry name" value="SANTA"/>
</dbReference>
<dbReference type="Pfam" id="PF09133">
    <property type="entry name" value="SANTA"/>
    <property type="match status" value="1"/>
</dbReference>
<evidence type="ECO:0000313" key="3">
    <source>
        <dbReference type="EMBL" id="KAG0496923.1"/>
    </source>
</evidence>
<dbReference type="EMBL" id="JADCNL010000001">
    <property type="protein sequence ID" value="KAG0496923.1"/>
    <property type="molecule type" value="Genomic_DNA"/>
</dbReference>
<evidence type="ECO:0000313" key="4">
    <source>
        <dbReference type="Proteomes" id="UP000636800"/>
    </source>
</evidence>
<dbReference type="Proteomes" id="UP000636800">
    <property type="component" value="Chromosome 1"/>
</dbReference>
<reference evidence="3 4" key="1">
    <citation type="journal article" date="2020" name="Nat. Food">
        <title>A phased Vanilla planifolia genome enables genetic improvement of flavour and production.</title>
        <authorList>
            <person name="Hasing T."/>
            <person name="Tang H."/>
            <person name="Brym M."/>
            <person name="Khazi F."/>
            <person name="Huang T."/>
            <person name="Chambers A.H."/>
        </authorList>
    </citation>
    <scope>NUCLEOTIDE SEQUENCE [LARGE SCALE GENOMIC DNA]</scope>
    <source>
        <tissue evidence="3">Leaf</tissue>
    </source>
</reference>